<organism evidence="2">
    <name type="scientific">marine sediment metagenome</name>
    <dbReference type="NCBI Taxonomy" id="412755"/>
    <lineage>
        <taxon>unclassified sequences</taxon>
        <taxon>metagenomes</taxon>
        <taxon>ecological metagenomes</taxon>
    </lineage>
</organism>
<gene>
    <name evidence="2" type="ORF">S01H4_15930</name>
</gene>
<evidence type="ECO:0000256" key="1">
    <source>
        <dbReference type="SAM" id="Phobius"/>
    </source>
</evidence>
<keyword evidence="1" id="KW-0812">Transmembrane</keyword>
<proteinExistence type="predicted"/>
<protein>
    <submittedName>
        <fullName evidence="2">Uncharacterized protein</fullName>
    </submittedName>
</protein>
<feature type="transmembrane region" description="Helical" evidence="1">
    <location>
        <begin position="42"/>
        <end position="62"/>
    </location>
</feature>
<feature type="transmembrane region" description="Helical" evidence="1">
    <location>
        <begin position="74"/>
        <end position="96"/>
    </location>
</feature>
<reference evidence="2" key="1">
    <citation type="journal article" date="2014" name="Front. Microbiol.">
        <title>High frequency of phylogenetically diverse reductive dehalogenase-homologous genes in deep subseafloor sedimentary metagenomes.</title>
        <authorList>
            <person name="Kawai M."/>
            <person name="Futagami T."/>
            <person name="Toyoda A."/>
            <person name="Takaki Y."/>
            <person name="Nishi S."/>
            <person name="Hori S."/>
            <person name="Arai W."/>
            <person name="Tsubouchi T."/>
            <person name="Morono Y."/>
            <person name="Uchiyama I."/>
            <person name="Ito T."/>
            <person name="Fujiyama A."/>
            <person name="Inagaki F."/>
            <person name="Takami H."/>
        </authorList>
    </citation>
    <scope>NUCLEOTIDE SEQUENCE</scope>
    <source>
        <strain evidence="2">Expedition CK06-06</strain>
    </source>
</reference>
<dbReference type="EMBL" id="BART01006979">
    <property type="protein sequence ID" value="GAG72187.1"/>
    <property type="molecule type" value="Genomic_DNA"/>
</dbReference>
<sequence>MEDFTWKLIEPERIKSENLGQHILQNAPPILYTKNDKEKTSVNYLISFFFIVGFYLIFLSIWTFIEIDLGGFELYLFTIITIIIIVIALPLLILYIRGNVYNKPIQSYYEWFIAQSDNIETIYSCLVLYPIFSGKTHPDKGFNRAYKIYEETVLSNKIDITQIEIYFKINSKNPNNLESLELIGYFFKYGEGQQFFDENTNRDVWRFFEALKSKEDNFISVANWDHLYEWRDDLVFDFDKLHELAPWIILRWNNLNLITLTPEAKKKLRFGKRNITTLPKLKPWAGDLFKQEYHNEAEYNDLKVTQNAIKAILGDIILSKNSKQIKKNFNNFKEFFVKNT</sequence>
<comment type="caution">
    <text evidence="2">The sequence shown here is derived from an EMBL/GenBank/DDBJ whole genome shotgun (WGS) entry which is preliminary data.</text>
</comment>
<name>X1AS97_9ZZZZ</name>
<keyword evidence="1" id="KW-1133">Transmembrane helix</keyword>
<accession>X1AS97</accession>
<keyword evidence="1" id="KW-0472">Membrane</keyword>
<evidence type="ECO:0000313" key="2">
    <source>
        <dbReference type="EMBL" id="GAG72187.1"/>
    </source>
</evidence>
<dbReference type="AlphaFoldDB" id="X1AS97"/>